<dbReference type="AlphaFoldDB" id="A0A9P9L702"/>
<feature type="chain" id="PRO_5040251556" description="Secreted protein" evidence="1">
    <location>
        <begin position="28"/>
        <end position="208"/>
    </location>
</feature>
<feature type="signal peptide" evidence="1">
    <location>
        <begin position="1"/>
        <end position="27"/>
    </location>
</feature>
<organism evidence="2 3">
    <name type="scientific">Fusarium solani</name>
    <name type="common">Filamentous fungus</name>
    <dbReference type="NCBI Taxonomy" id="169388"/>
    <lineage>
        <taxon>Eukaryota</taxon>
        <taxon>Fungi</taxon>
        <taxon>Dikarya</taxon>
        <taxon>Ascomycota</taxon>
        <taxon>Pezizomycotina</taxon>
        <taxon>Sordariomycetes</taxon>
        <taxon>Hypocreomycetidae</taxon>
        <taxon>Hypocreales</taxon>
        <taxon>Nectriaceae</taxon>
        <taxon>Fusarium</taxon>
        <taxon>Fusarium solani species complex</taxon>
    </lineage>
</organism>
<evidence type="ECO:0000256" key="1">
    <source>
        <dbReference type="SAM" id="SignalP"/>
    </source>
</evidence>
<comment type="caution">
    <text evidence="2">The sequence shown here is derived from an EMBL/GenBank/DDBJ whole genome shotgun (WGS) entry which is preliminary data.</text>
</comment>
<evidence type="ECO:0008006" key="4">
    <source>
        <dbReference type="Google" id="ProtNLM"/>
    </source>
</evidence>
<evidence type="ECO:0000313" key="2">
    <source>
        <dbReference type="EMBL" id="KAH7275341.1"/>
    </source>
</evidence>
<dbReference type="EMBL" id="JAGTJS010000001">
    <property type="protein sequence ID" value="KAH7275341.1"/>
    <property type="molecule type" value="Genomic_DNA"/>
</dbReference>
<sequence>MPFGPWALGRLLILPCCSLDTFGACQGSIPIPGTSTLHSPHVNHTSPHQFVIPRPRMVVARALPCRLWRPRPLPLGIARLVPPSEVIGRSAIKQGEAEGRYLRLWVHVRPEGHGHHPRPSTWQGRYILSTTSPSGAVPCCNNPRTGTPTLDLARLPRVLGHLIYSILSLAHLLGIPASSLVPPSPVVYLLSMLLQALSRLSDSIAALV</sequence>
<gene>
    <name evidence="2" type="ORF">B0J15DRAFT_12362</name>
</gene>
<name>A0A9P9L702_FUSSL</name>
<keyword evidence="1" id="KW-0732">Signal</keyword>
<proteinExistence type="predicted"/>
<dbReference type="Proteomes" id="UP000736672">
    <property type="component" value="Unassembled WGS sequence"/>
</dbReference>
<keyword evidence="3" id="KW-1185">Reference proteome</keyword>
<reference evidence="2" key="1">
    <citation type="journal article" date="2021" name="Nat. Commun.">
        <title>Genetic determinants of endophytism in the Arabidopsis root mycobiome.</title>
        <authorList>
            <person name="Mesny F."/>
            <person name="Miyauchi S."/>
            <person name="Thiergart T."/>
            <person name="Pickel B."/>
            <person name="Atanasova L."/>
            <person name="Karlsson M."/>
            <person name="Huettel B."/>
            <person name="Barry K.W."/>
            <person name="Haridas S."/>
            <person name="Chen C."/>
            <person name="Bauer D."/>
            <person name="Andreopoulos W."/>
            <person name="Pangilinan J."/>
            <person name="LaButti K."/>
            <person name="Riley R."/>
            <person name="Lipzen A."/>
            <person name="Clum A."/>
            <person name="Drula E."/>
            <person name="Henrissat B."/>
            <person name="Kohler A."/>
            <person name="Grigoriev I.V."/>
            <person name="Martin F.M."/>
            <person name="Hacquard S."/>
        </authorList>
    </citation>
    <scope>NUCLEOTIDE SEQUENCE</scope>
    <source>
        <strain evidence="2">FSSC 5 MPI-SDFR-AT-0091</strain>
    </source>
</reference>
<accession>A0A9P9L702</accession>
<evidence type="ECO:0000313" key="3">
    <source>
        <dbReference type="Proteomes" id="UP000736672"/>
    </source>
</evidence>
<protein>
    <recommendedName>
        <fullName evidence="4">Secreted protein</fullName>
    </recommendedName>
</protein>